<gene>
    <name evidence="2" type="ORF">EV192_10843</name>
</gene>
<accession>A0A4R2JKQ1</accession>
<comment type="caution">
    <text evidence="2">The sequence shown here is derived from an EMBL/GenBank/DDBJ whole genome shotgun (WGS) entry which is preliminary data.</text>
</comment>
<evidence type="ECO:0000313" key="3">
    <source>
        <dbReference type="Proteomes" id="UP000295680"/>
    </source>
</evidence>
<dbReference type="EMBL" id="SLWS01000008">
    <property type="protein sequence ID" value="TCO54755.1"/>
    <property type="molecule type" value="Genomic_DNA"/>
</dbReference>
<protein>
    <submittedName>
        <fullName evidence="2">Uncharacterized protein</fullName>
    </submittedName>
</protein>
<reference evidence="2 3" key="1">
    <citation type="submission" date="2019-03" db="EMBL/GenBank/DDBJ databases">
        <title>Genomic Encyclopedia of Type Strains, Phase IV (KMG-IV): sequencing the most valuable type-strain genomes for metagenomic binning, comparative biology and taxonomic classification.</title>
        <authorList>
            <person name="Goeker M."/>
        </authorList>
    </citation>
    <scope>NUCLEOTIDE SEQUENCE [LARGE SCALE GENOMIC DNA]</scope>
    <source>
        <strain evidence="2 3">DSM 45934</strain>
    </source>
</reference>
<organism evidence="2 3">
    <name type="scientific">Actinocrispum wychmicini</name>
    <dbReference type="NCBI Taxonomy" id="1213861"/>
    <lineage>
        <taxon>Bacteria</taxon>
        <taxon>Bacillati</taxon>
        <taxon>Actinomycetota</taxon>
        <taxon>Actinomycetes</taxon>
        <taxon>Pseudonocardiales</taxon>
        <taxon>Pseudonocardiaceae</taxon>
        <taxon>Actinocrispum</taxon>
    </lineage>
</organism>
<keyword evidence="3" id="KW-1185">Reference proteome</keyword>
<sequence>MVLIDRQVPGLKVDTVLVDNEHGSAEAWPATSERSAKPENPSTDP</sequence>
<dbReference type="Proteomes" id="UP000295680">
    <property type="component" value="Unassembled WGS sequence"/>
</dbReference>
<dbReference type="AlphaFoldDB" id="A0A4R2JKQ1"/>
<evidence type="ECO:0000256" key="1">
    <source>
        <dbReference type="SAM" id="MobiDB-lite"/>
    </source>
</evidence>
<feature type="region of interest" description="Disordered" evidence="1">
    <location>
        <begin position="22"/>
        <end position="45"/>
    </location>
</feature>
<proteinExistence type="predicted"/>
<name>A0A4R2JKQ1_9PSEU</name>
<evidence type="ECO:0000313" key="2">
    <source>
        <dbReference type="EMBL" id="TCO54755.1"/>
    </source>
</evidence>